<dbReference type="Pfam" id="PF04754">
    <property type="entry name" value="Transposase_31"/>
    <property type="match status" value="1"/>
</dbReference>
<dbReference type="InterPro" id="IPR051699">
    <property type="entry name" value="Rpn/YhgA-like_nuclease"/>
</dbReference>
<evidence type="ECO:0000259" key="1">
    <source>
        <dbReference type="Pfam" id="PF04754"/>
    </source>
</evidence>
<dbReference type="EMBL" id="CP067420">
    <property type="protein sequence ID" value="QQP89331.1"/>
    <property type="molecule type" value="Genomic_DNA"/>
</dbReference>
<dbReference type="PANTHER" id="PTHR34611">
    <property type="match status" value="1"/>
</dbReference>
<dbReference type="Pfam" id="PF14261">
    <property type="entry name" value="DUF4351"/>
    <property type="match status" value="1"/>
</dbReference>
<organism evidence="3 4">
    <name type="scientific">Skermanella cutis</name>
    <dbReference type="NCBI Taxonomy" id="2775420"/>
    <lineage>
        <taxon>Bacteria</taxon>
        <taxon>Pseudomonadati</taxon>
        <taxon>Pseudomonadota</taxon>
        <taxon>Alphaproteobacteria</taxon>
        <taxon>Rhodospirillales</taxon>
        <taxon>Azospirillaceae</taxon>
        <taxon>Skermanella</taxon>
    </lineage>
</organism>
<dbReference type="InterPro" id="IPR025587">
    <property type="entry name" value="DUF4351"/>
</dbReference>
<keyword evidence="4" id="KW-1185">Reference proteome</keyword>
<dbReference type="RefSeq" id="WP_201075446.1">
    <property type="nucleotide sequence ID" value="NZ_CP067420.1"/>
</dbReference>
<dbReference type="InterPro" id="IPR006842">
    <property type="entry name" value="Transposase_31"/>
</dbReference>
<proteinExistence type="predicted"/>
<evidence type="ECO:0000313" key="4">
    <source>
        <dbReference type="Proteomes" id="UP000595197"/>
    </source>
</evidence>
<feature type="domain" description="DUF4351" evidence="2">
    <location>
        <begin position="264"/>
        <end position="315"/>
    </location>
</feature>
<dbReference type="Proteomes" id="UP000595197">
    <property type="component" value="Chromosome"/>
</dbReference>
<name>A0ABX7B4S0_9PROT</name>
<evidence type="ECO:0000259" key="2">
    <source>
        <dbReference type="Pfam" id="PF14261"/>
    </source>
</evidence>
<accession>A0ABX7B4S0</accession>
<protein>
    <submittedName>
        <fullName evidence="3">Rpn family recombination-promoting nuclease/putative transposase</fullName>
    </submittedName>
</protein>
<sequence length="323" mass="35864">MPASDSLYHRLFSHPLMVEQLIRGFVPEDVAAGLDFTRIERVNAKFHARDGRRREGDLIWRVPTLSGEVVHIYLMLEFQSRSDWWMAIRVMVYVGLLWQHLIRELKLPPGSPLPPVLPVVLYNGEAPWNAPLDAAGLMGLAPDAALWPWQPGIRYHLIDEGRLGAEDLARKDGLVALLFRIETCTRPAELPGLVGEVIGWFRGHADHDSLKLAFGEVVAQAVAALVGGDGPVAVPSGLGEVQDMLSERIKIWERELKAEGRAAGMAAGKAEMLSRQLKRRFGDLPADVDRLIASATIDQLDAYMDRLMDARSLADVFPDFRLG</sequence>
<gene>
    <name evidence="3" type="ORF">IGS68_25645</name>
</gene>
<dbReference type="PANTHER" id="PTHR34611:SF2">
    <property type="entry name" value="INACTIVE RECOMBINATION-PROMOTING NUCLEASE-LIKE PROTEIN RPNE-RELATED"/>
    <property type="match status" value="1"/>
</dbReference>
<evidence type="ECO:0000313" key="3">
    <source>
        <dbReference type="EMBL" id="QQP89331.1"/>
    </source>
</evidence>
<feature type="domain" description="Transposase (putative) YhgA-like" evidence="1">
    <location>
        <begin position="5"/>
        <end position="181"/>
    </location>
</feature>
<reference evidence="3" key="1">
    <citation type="submission" date="2021-02" db="EMBL/GenBank/DDBJ databases">
        <title>Skermanella TT6 skin isolate.</title>
        <authorList>
            <person name="Lee K."/>
            <person name="Ganzorig M."/>
        </authorList>
    </citation>
    <scope>NUCLEOTIDE SEQUENCE</scope>
    <source>
        <strain evidence="3">TT6</strain>
    </source>
</reference>